<evidence type="ECO:0000256" key="2">
    <source>
        <dbReference type="ARBA" id="ARBA00022741"/>
    </source>
</evidence>
<dbReference type="SUPFAM" id="SSF52540">
    <property type="entry name" value="P-loop containing nucleoside triphosphate hydrolases"/>
    <property type="match status" value="1"/>
</dbReference>
<sequence length="291" mass="32282">MLFAENLNYSIKKNTLLRGINFSIRPGEFLAVLGANGAGKSTLIKLLSGEYVPSEGCIKLHGKSLSDYSDLQLAGMRATMMQQQHISADFTVEEVVLMGRYPHYSNRPGEEDLEIVAQTMEITGVSHMADRSVLSLSGGERQRVQLARILAQIWHQPNALLLLDEPVSAMDIRFQHQTLSIARALADKGWMVMAILHDINLASQYADRLLMMKNGRKLMDGTASEVLTSRNIYTVFAIDAEVAINPRTLHTYIVPKAIKVDLNRRIAHSADSVAASPTDERLQPIVIRTNS</sequence>
<evidence type="ECO:0000256" key="3">
    <source>
        <dbReference type="ARBA" id="ARBA00022840"/>
    </source>
</evidence>
<accession>A0A2T8HGI4</accession>
<dbReference type="Pfam" id="PF00005">
    <property type="entry name" value="ABC_tran"/>
    <property type="match status" value="1"/>
</dbReference>
<dbReference type="PANTHER" id="PTHR42794">
    <property type="entry name" value="HEMIN IMPORT ATP-BINDING PROTEIN HMUV"/>
    <property type="match status" value="1"/>
</dbReference>
<dbReference type="PROSITE" id="PS00211">
    <property type="entry name" value="ABC_TRANSPORTER_1"/>
    <property type="match status" value="1"/>
</dbReference>
<dbReference type="InterPro" id="IPR027417">
    <property type="entry name" value="P-loop_NTPase"/>
</dbReference>
<name>A0A2T8HGI4_9SPHI</name>
<dbReference type="Proteomes" id="UP000245627">
    <property type="component" value="Unassembled WGS sequence"/>
</dbReference>
<reference evidence="7 8" key="1">
    <citation type="submission" date="2018-04" db="EMBL/GenBank/DDBJ databases">
        <title>Sphingobacterium cortibacter sp. nov.</title>
        <authorList>
            <person name="Li Y."/>
        </authorList>
    </citation>
    <scope>NUCLEOTIDE SEQUENCE [LARGE SCALE GENOMIC DNA]</scope>
    <source>
        <strain evidence="7 8">2c-3</strain>
    </source>
</reference>
<dbReference type="GO" id="GO:0005524">
    <property type="term" value="F:ATP binding"/>
    <property type="evidence" value="ECO:0007669"/>
    <property type="project" value="UniProtKB-KW"/>
</dbReference>
<dbReference type="SMART" id="SM00382">
    <property type="entry name" value="AAA"/>
    <property type="match status" value="1"/>
</dbReference>
<dbReference type="AlphaFoldDB" id="A0A2T8HGI4"/>
<comment type="function">
    <text evidence="5">Part of the ABC transporter complex HmuTUV involved in hemin import. Responsible for energy coupling to the transport system.</text>
</comment>
<dbReference type="PROSITE" id="PS50893">
    <property type="entry name" value="ABC_TRANSPORTER_2"/>
    <property type="match status" value="1"/>
</dbReference>
<organism evidence="7 8">
    <name type="scientific">Sphingobacterium corticibacter</name>
    <dbReference type="NCBI Taxonomy" id="2171749"/>
    <lineage>
        <taxon>Bacteria</taxon>
        <taxon>Pseudomonadati</taxon>
        <taxon>Bacteroidota</taxon>
        <taxon>Sphingobacteriia</taxon>
        <taxon>Sphingobacteriales</taxon>
        <taxon>Sphingobacteriaceae</taxon>
        <taxon>Sphingobacterium</taxon>
    </lineage>
</organism>
<dbReference type="FunFam" id="3.40.50.300:FF:000134">
    <property type="entry name" value="Iron-enterobactin ABC transporter ATP-binding protein"/>
    <property type="match status" value="1"/>
</dbReference>
<keyword evidence="4" id="KW-1278">Translocase</keyword>
<evidence type="ECO:0000313" key="8">
    <source>
        <dbReference type="Proteomes" id="UP000245627"/>
    </source>
</evidence>
<protein>
    <submittedName>
        <fullName evidence="7">Heme ABC transporter ATP-binding protein</fullName>
    </submittedName>
</protein>
<dbReference type="PANTHER" id="PTHR42794:SF1">
    <property type="entry name" value="HEMIN IMPORT ATP-BINDING PROTEIN HMUV"/>
    <property type="match status" value="1"/>
</dbReference>
<keyword evidence="3 7" id="KW-0067">ATP-binding</keyword>
<keyword evidence="8" id="KW-1185">Reference proteome</keyword>
<evidence type="ECO:0000256" key="1">
    <source>
        <dbReference type="ARBA" id="ARBA00022448"/>
    </source>
</evidence>
<dbReference type="NCBIfam" id="NF010068">
    <property type="entry name" value="PRK13548.1"/>
    <property type="match status" value="1"/>
</dbReference>
<dbReference type="Gene3D" id="3.40.50.300">
    <property type="entry name" value="P-loop containing nucleotide triphosphate hydrolases"/>
    <property type="match status" value="1"/>
</dbReference>
<proteinExistence type="predicted"/>
<dbReference type="CDD" id="cd03214">
    <property type="entry name" value="ABC_Iron-Siderophores_B12_Hemin"/>
    <property type="match status" value="1"/>
</dbReference>
<dbReference type="OrthoDB" id="9806726at2"/>
<keyword evidence="1" id="KW-0813">Transport</keyword>
<evidence type="ECO:0000259" key="6">
    <source>
        <dbReference type="PROSITE" id="PS50893"/>
    </source>
</evidence>
<dbReference type="RefSeq" id="WP_116776509.1">
    <property type="nucleotide sequence ID" value="NZ_QDKG01000005.1"/>
</dbReference>
<feature type="domain" description="ABC transporter" evidence="6">
    <location>
        <begin position="2"/>
        <end position="239"/>
    </location>
</feature>
<evidence type="ECO:0000256" key="4">
    <source>
        <dbReference type="ARBA" id="ARBA00022967"/>
    </source>
</evidence>
<dbReference type="EMBL" id="QDKG01000005">
    <property type="protein sequence ID" value="PVH24561.1"/>
    <property type="molecule type" value="Genomic_DNA"/>
</dbReference>
<evidence type="ECO:0000256" key="5">
    <source>
        <dbReference type="ARBA" id="ARBA00037066"/>
    </source>
</evidence>
<evidence type="ECO:0000313" key="7">
    <source>
        <dbReference type="EMBL" id="PVH24561.1"/>
    </source>
</evidence>
<dbReference type="InterPro" id="IPR003593">
    <property type="entry name" value="AAA+_ATPase"/>
</dbReference>
<gene>
    <name evidence="7" type="ORF">DC487_13585</name>
</gene>
<comment type="caution">
    <text evidence="7">The sequence shown here is derived from an EMBL/GenBank/DDBJ whole genome shotgun (WGS) entry which is preliminary data.</text>
</comment>
<dbReference type="InterPro" id="IPR003439">
    <property type="entry name" value="ABC_transporter-like_ATP-bd"/>
</dbReference>
<dbReference type="GO" id="GO:0016887">
    <property type="term" value="F:ATP hydrolysis activity"/>
    <property type="evidence" value="ECO:0007669"/>
    <property type="project" value="InterPro"/>
</dbReference>
<dbReference type="InterPro" id="IPR017871">
    <property type="entry name" value="ABC_transporter-like_CS"/>
</dbReference>
<keyword evidence="2" id="KW-0547">Nucleotide-binding</keyword>